<organism evidence="8">
    <name type="scientific">Castellaniella ginsengisoli</name>
    <dbReference type="NCBI Taxonomy" id="546114"/>
    <lineage>
        <taxon>Bacteria</taxon>
        <taxon>Pseudomonadati</taxon>
        <taxon>Pseudomonadota</taxon>
        <taxon>Betaproteobacteria</taxon>
        <taxon>Burkholderiales</taxon>
        <taxon>Alcaligenaceae</taxon>
        <taxon>Castellaniella</taxon>
    </lineage>
</organism>
<name>A0AB39CJT9_9BURK</name>
<protein>
    <submittedName>
        <fullName evidence="8">Oligosaccharide flippase family protein</fullName>
    </submittedName>
</protein>
<proteinExistence type="inferred from homology"/>
<comment type="subcellular location">
    <subcellularLocation>
        <location evidence="1">Cell membrane</location>
        <topology evidence="1">Multi-pass membrane protein</topology>
    </subcellularLocation>
</comment>
<feature type="transmembrane region" description="Helical" evidence="7">
    <location>
        <begin position="82"/>
        <end position="103"/>
    </location>
</feature>
<dbReference type="GO" id="GO:0005886">
    <property type="term" value="C:plasma membrane"/>
    <property type="evidence" value="ECO:0007669"/>
    <property type="project" value="UniProtKB-SubCell"/>
</dbReference>
<evidence type="ECO:0000256" key="6">
    <source>
        <dbReference type="ARBA" id="ARBA00023136"/>
    </source>
</evidence>
<keyword evidence="3" id="KW-1003">Cell membrane</keyword>
<dbReference type="PANTHER" id="PTHR30250:SF10">
    <property type="entry name" value="LIPOPOLYSACCHARIDE BIOSYNTHESIS PROTEIN WZXC"/>
    <property type="match status" value="1"/>
</dbReference>
<evidence type="ECO:0000256" key="2">
    <source>
        <dbReference type="ARBA" id="ARBA00007430"/>
    </source>
</evidence>
<dbReference type="RefSeq" id="WP_368643559.1">
    <property type="nucleotide sequence ID" value="NZ_CP158252.1"/>
</dbReference>
<feature type="transmembrane region" description="Helical" evidence="7">
    <location>
        <begin position="51"/>
        <end position="70"/>
    </location>
</feature>
<feature type="transmembrane region" description="Helical" evidence="7">
    <location>
        <begin position="371"/>
        <end position="392"/>
    </location>
</feature>
<keyword evidence="6 7" id="KW-0472">Membrane</keyword>
<evidence type="ECO:0000256" key="7">
    <source>
        <dbReference type="SAM" id="Phobius"/>
    </source>
</evidence>
<evidence type="ECO:0000256" key="4">
    <source>
        <dbReference type="ARBA" id="ARBA00022692"/>
    </source>
</evidence>
<feature type="transmembrane region" description="Helical" evidence="7">
    <location>
        <begin position="21"/>
        <end position="39"/>
    </location>
</feature>
<keyword evidence="5 7" id="KW-1133">Transmembrane helix</keyword>
<reference evidence="8" key="1">
    <citation type="submission" date="2024-05" db="EMBL/GenBank/DDBJ databases">
        <authorList>
            <person name="Luo Y.-C."/>
            <person name="Nicholds J."/>
            <person name="Mortimer T."/>
            <person name="Maboni G."/>
        </authorList>
    </citation>
    <scope>NUCLEOTIDE SEQUENCE</scope>
    <source>
        <strain evidence="8">153920</strain>
    </source>
</reference>
<dbReference type="InterPro" id="IPR050833">
    <property type="entry name" value="Poly_Biosynth_Transport"/>
</dbReference>
<feature type="transmembrane region" description="Helical" evidence="7">
    <location>
        <begin position="343"/>
        <end position="364"/>
    </location>
</feature>
<comment type="similarity">
    <text evidence="2">Belongs to the polysaccharide synthase family.</text>
</comment>
<keyword evidence="4 7" id="KW-0812">Transmembrane</keyword>
<gene>
    <name evidence="8" type="ORF">ABRY99_01240</name>
</gene>
<dbReference type="EMBL" id="CP158252">
    <property type="protein sequence ID" value="XDJ42226.1"/>
    <property type="molecule type" value="Genomic_DNA"/>
</dbReference>
<evidence type="ECO:0000256" key="1">
    <source>
        <dbReference type="ARBA" id="ARBA00004651"/>
    </source>
</evidence>
<accession>A0AB39CJT9</accession>
<evidence type="ECO:0000313" key="8">
    <source>
        <dbReference type="EMBL" id="XDJ42226.1"/>
    </source>
</evidence>
<dbReference type="Pfam" id="PF13440">
    <property type="entry name" value="Polysacc_synt_3"/>
    <property type="match status" value="1"/>
</dbReference>
<sequence>MIAVLRRLSFKSGYVRNIATLMTGTALAQAIPIAISPILTRLYSPEDFGIFALYMAIVSIASVAVTGRYEMAILLPKKDGDAFNVVVLAMGLSCTVSGLLFLMMVLFNQSLAELLGAPSLSRWLYWVPVSTLLVGIYQSLNYWVNRKGHYRRLAVSRVTQSGSSALVQLGGGYTGSGAAGLVGGQLIGQALSSIVLGKLIYREDRAEVGKITKPRLMAMARKYSDFPKYLIAAHGINIASSQMPVILLGMLFNTATAGFYTLTQRVMGAPMSLIAGAIGDVFRQEASHSYIQQGSCKDIYQKTLKRLLLIAAPLSVLFFFAAPWVFGFVFGPAWHVSGEYAQILTPVLFFGFVVSPLSSMFMIAERQQVDLAWQVCFFAAVGGSFFIGMLFSSAKVSLMAFSLAYSVMQIVSGLISYRLAAGKFL</sequence>
<feature type="transmembrane region" description="Helical" evidence="7">
    <location>
        <begin position="307"/>
        <end position="331"/>
    </location>
</feature>
<dbReference type="AlphaFoldDB" id="A0AB39CJT9"/>
<evidence type="ECO:0000256" key="5">
    <source>
        <dbReference type="ARBA" id="ARBA00022989"/>
    </source>
</evidence>
<dbReference type="PANTHER" id="PTHR30250">
    <property type="entry name" value="PST FAMILY PREDICTED COLANIC ACID TRANSPORTER"/>
    <property type="match status" value="1"/>
</dbReference>
<feature type="transmembrane region" description="Helical" evidence="7">
    <location>
        <begin position="398"/>
        <end position="420"/>
    </location>
</feature>
<evidence type="ECO:0000256" key="3">
    <source>
        <dbReference type="ARBA" id="ARBA00022475"/>
    </source>
</evidence>
<feature type="transmembrane region" description="Helical" evidence="7">
    <location>
        <begin position="123"/>
        <end position="144"/>
    </location>
</feature>